<dbReference type="CDD" id="cd00130">
    <property type="entry name" value="PAS"/>
    <property type="match status" value="2"/>
</dbReference>
<dbReference type="InterPro" id="IPR004358">
    <property type="entry name" value="Sig_transdc_His_kin-like_C"/>
</dbReference>
<dbReference type="Proteomes" id="UP000317199">
    <property type="component" value="Chromosome"/>
</dbReference>
<dbReference type="InterPro" id="IPR003594">
    <property type="entry name" value="HATPase_dom"/>
</dbReference>
<keyword evidence="5" id="KW-0547">Nucleotide-binding</keyword>
<dbReference type="Gene3D" id="3.30.450.20">
    <property type="entry name" value="PAS domain"/>
    <property type="match status" value="2"/>
</dbReference>
<dbReference type="KEGG" id="lyj:FKV23_10415"/>
<dbReference type="Pfam" id="PF02518">
    <property type="entry name" value="HATPase_c"/>
    <property type="match status" value="1"/>
</dbReference>
<protein>
    <recommendedName>
        <fullName evidence="2">histidine kinase</fullName>
        <ecNumber evidence="2">2.7.13.3</ecNumber>
    </recommendedName>
</protein>
<dbReference type="CDD" id="cd00082">
    <property type="entry name" value="HisKA"/>
    <property type="match status" value="1"/>
</dbReference>
<evidence type="ECO:0000256" key="5">
    <source>
        <dbReference type="ARBA" id="ARBA00022741"/>
    </source>
</evidence>
<dbReference type="Gene3D" id="3.30.565.10">
    <property type="entry name" value="Histidine kinase-like ATPase, C-terminal domain"/>
    <property type="match status" value="1"/>
</dbReference>
<keyword evidence="6" id="KW-0418">Kinase</keyword>
<gene>
    <name evidence="13" type="ORF">FKV23_10415</name>
</gene>
<evidence type="ECO:0000256" key="3">
    <source>
        <dbReference type="ARBA" id="ARBA00022553"/>
    </source>
</evidence>
<evidence type="ECO:0000256" key="8">
    <source>
        <dbReference type="ARBA" id="ARBA00023012"/>
    </source>
</evidence>
<sequence length="752" mass="82398">MDWVDILWPLMGGVSLTLGLIHVLIWFRLRNQPAFLMFALAAGAIAVLSVFELSLMRAQTPQQYAAILRQAQLPVLLVLVSLIGFVLLHFRAGRPWLGFTAFALRVGSLLPGLVSGGSLRFLNIEELRQVELWGGAVVAVPVGNASPWLLLAQASELVLVLFLADAIASVWRRTRDHSERRRAMLVCGSMIVFVLIAGALASLVAFGRVHAPLMVNIPFLGVLIVMSLELGGRVARSFWLERRLEESQSTLRGSEERFRSTAEAVGLGLWIWDAQSSQTWLTEVGSAMIGMPVGERLSRESLLSRIHPGDRAALLQARDDALLHTGRFECEYRLPQPGGGVRWIAASGRVEYDPLGAPKCLRGVIIDISERRQAEELFRVVFENSPIAKLMVDGDGCIVLANIQAARVFGHDRADLLDQHIDRLVPELRAERSHRGVWVMDTPGIPPARELPGYRKDGSNVPIEVTVSPIVVDGKQFVLASIHDISKRVSIQNEVAVQREELTHLSRIALLGEMSGSLAHELNQPLTAVLSNAQAALRFLDNDRPDLHEVHACLTQIVESDKRAGEIIRRLRAMLRKEQVSYEELQVNDVVHDVLRLINSDLLNRNVSVRLNLASPLPSVSGDRVQLQQVLLNLVINACDAMDQIETDRALAILTRSTEDPGVEILVSDVGRGIPPDDLEGVFAPFTTSKPQGLGLGLAVCRTIIHAHHGTLVAVNNPGVGATLKILLPACSAGSDEAFRNAPGSREFQKSS</sequence>
<dbReference type="Pfam" id="PF00512">
    <property type="entry name" value="HisKA"/>
    <property type="match status" value="1"/>
</dbReference>
<keyword evidence="7" id="KW-0067">ATP-binding</keyword>
<dbReference type="PROSITE" id="PS50113">
    <property type="entry name" value="PAC"/>
    <property type="match status" value="1"/>
</dbReference>
<feature type="domain" description="Histidine kinase" evidence="10">
    <location>
        <begin position="517"/>
        <end position="732"/>
    </location>
</feature>
<dbReference type="NCBIfam" id="TIGR00229">
    <property type="entry name" value="sensory_box"/>
    <property type="match status" value="1"/>
</dbReference>
<dbReference type="GO" id="GO:0000155">
    <property type="term" value="F:phosphorelay sensor kinase activity"/>
    <property type="evidence" value="ECO:0007669"/>
    <property type="project" value="InterPro"/>
</dbReference>
<dbReference type="InterPro" id="IPR036890">
    <property type="entry name" value="HATPase_C_sf"/>
</dbReference>
<keyword evidence="4" id="KW-0808">Transferase</keyword>
<feature type="transmembrane region" description="Helical" evidence="9">
    <location>
        <begin position="6"/>
        <end position="27"/>
    </location>
</feature>
<dbReference type="PRINTS" id="PR00344">
    <property type="entry name" value="BCTRLSENSOR"/>
</dbReference>
<feature type="transmembrane region" description="Helical" evidence="9">
    <location>
        <begin position="148"/>
        <end position="171"/>
    </location>
</feature>
<dbReference type="PANTHER" id="PTHR43065">
    <property type="entry name" value="SENSOR HISTIDINE KINASE"/>
    <property type="match status" value="1"/>
</dbReference>
<dbReference type="InterPro" id="IPR001610">
    <property type="entry name" value="PAC"/>
</dbReference>
<evidence type="ECO:0000256" key="4">
    <source>
        <dbReference type="ARBA" id="ARBA00022679"/>
    </source>
</evidence>
<dbReference type="Pfam" id="PF13426">
    <property type="entry name" value="PAS_9"/>
    <property type="match status" value="1"/>
</dbReference>
<dbReference type="EC" id="2.7.13.3" evidence="2"/>
<dbReference type="SUPFAM" id="SSF47384">
    <property type="entry name" value="Homodimeric domain of signal transducing histidine kinase"/>
    <property type="match status" value="1"/>
</dbReference>
<proteinExistence type="predicted"/>
<feature type="domain" description="PAS" evidence="11">
    <location>
        <begin position="374"/>
        <end position="427"/>
    </location>
</feature>
<dbReference type="OrthoDB" id="9772100at2"/>
<dbReference type="RefSeq" id="WP_141623783.1">
    <property type="nucleotide sequence ID" value="NZ_CP041242.1"/>
</dbReference>
<dbReference type="SMART" id="SM00091">
    <property type="entry name" value="PAS"/>
    <property type="match status" value="2"/>
</dbReference>
<keyword evidence="3" id="KW-0597">Phosphoprotein</keyword>
<dbReference type="Pfam" id="PF08447">
    <property type="entry name" value="PAS_3"/>
    <property type="match status" value="1"/>
</dbReference>
<name>A0A514BST0_9GAMM</name>
<dbReference type="SMART" id="SM00387">
    <property type="entry name" value="HATPase_c"/>
    <property type="match status" value="1"/>
</dbReference>
<feature type="transmembrane region" description="Helical" evidence="9">
    <location>
        <begin position="102"/>
        <end position="122"/>
    </location>
</feature>
<evidence type="ECO:0000313" key="14">
    <source>
        <dbReference type="Proteomes" id="UP000317199"/>
    </source>
</evidence>
<dbReference type="SMART" id="SM00388">
    <property type="entry name" value="HisKA"/>
    <property type="match status" value="1"/>
</dbReference>
<feature type="domain" description="PAS" evidence="11">
    <location>
        <begin position="254"/>
        <end position="325"/>
    </location>
</feature>
<dbReference type="InterPro" id="IPR035965">
    <property type="entry name" value="PAS-like_dom_sf"/>
</dbReference>
<evidence type="ECO:0000256" key="9">
    <source>
        <dbReference type="SAM" id="Phobius"/>
    </source>
</evidence>
<evidence type="ECO:0000259" key="10">
    <source>
        <dbReference type="PROSITE" id="PS50109"/>
    </source>
</evidence>
<comment type="catalytic activity">
    <reaction evidence="1">
        <text>ATP + protein L-histidine = ADP + protein N-phospho-L-histidine.</text>
        <dbReference type="EC" id="2.7.13.3"/>
    </reaction>
</comment>
<dbReference type="SUPFAM" id="SSF55785">
    <property type="entry name" value="PYP-like sensor domain (PAS domain)"/>
    <property type="match status" value="2"/>
</dbReference>
<dbReference type="InterPro" id="IPR013655">
    <property type="entry name" value="PAS_fold_3"/>
</dbReference>
<feature type="transmembrane region" description="Helical" evidence="9">
    <location>
        <begin position="183"/>
        <end position="207"/>
    </location>
</feature>
<evidence type="ECO:0000256" key="7">
    <source>
        <dbReference type="ARBA" id="ARBA00022840"/>
    </source>
</evidence>
<dbReference type="InterPro" id="IPR000014">
    <property type="entry name" value="PAS"/>
</dbReference>
<feature type="transmembrane region" description="Helical" evidence="9">
    <location>
        <begin position="71"/>
        <end position="90"/>
    </location>
</feature>
<dbReference type="EMBL" id="CP041242">
    <property type="protein sequence ID" value="QDH70448.1"/>
    <property type="molecule type" value="Genomic_DNA"/>
</dbReference>
<dbReference type="PROSITE" id="PS50112">
    <property type="entry name" value="PAS"/>
    <property type="match status" value="2"/>
</dbReference>
<evidence type="ECO:0000256" key="1">
    <source>
        <dbReference type="ARBA" id="ARBA00000085"/>
    </source>
</evidence>
<keyword evidence="9" id="KW-0812">Transmembrane</keyword>
<feature type="domain" description="PAC" evidence="12">
    <location>
        <begin position="328"/>
        <end position="380"/>
    </location>
</feature>
<dbReference type="InterPro" id="IPR036097">
    <property type="entry name" value="HisK_dim/P_sf"/>
</dbReference>
<evidence type="ECO:0000313" key="13">
    <source>
        <dbReference type="EMBL" id="QDH70448.1"/>
    </source>
</evidence>
<dbReference type="SMART" id="SM00086">
    <property type="entry name" value="PAC"/>
    <property type="match status" value="2"/>
</dbReference>
<dbReference type="AlphaFoldDB" id="A0A514BST0"/>
<dbReference type="PANTHER" id="PTHR43065:SF10">
    <property type="entry name" value="PEROXIDE STRESS-ACTIVATED HISTIDINE KINASE MAK3"/>
    <property type="match status" value="1"/>
</dbReference>
<dbReference type="GO" id="GO:0005524">
    <property type="term" value="F:ATP binding"/>
    <property type="evidence" value="ECO:0007669"/>
    <property type="project" value="UniProtKB-KW"/>
</dbReference>
<reference evidence="13 14" key="1">
    <citation type="submission" date="2019-06" db="EMBL/GenBank/DDBJ databases">
        <title>Lysobacter alkalisoli sp. nov. isolated from saline-alkali soil.</title>
        <authorList>
            <person name="Sun J.-Q."/>
            <person name="Xu L."/>
        </authorList>
    </citation>
    <scope>NUCLEOTIDE SEQUENCE [LARGE SCALE GENOMIC DNA]</scope>
    <source>
        <strain evidence="13 14">SJ-36</strain>
    </source>
</reference>
<dbReference type="PROSITE" id="PS50109">
    <property type="entry name" value="HIS_KIN"/>
    <property type="match status" value="1"/>
</dbReference>
<keyword evidence="9" id="KW-1133">Transmembrane helix</keyword>
<keyword evidence="14" id="KW-1185">Reference proteome</keyword>
<organism evidence="13 14">
    <name type="scientific">Marilutibacter alkalisoli</name>
    <dbReference type="NCBI Taxonomy" id="2591633"/>
    <lineage>
        <taxon>Bacteria</taxon>
        <taxon>Pseudomonadati</taxon>
        <taxon>Pseudomonadota</taxon>
        <taxon>Gammaproteobacteria</taxon>
        <taxon>Lysobacterales</taxon>
        <taxon>Lysobacteraceae</taxon>
        <taxon>Marilutibacter</taxon>
    </lineage>
</organism>
<dbReference type="SUPFAM" id="SSF55874">
    <property type="entry name" value="ATPase domain of HSP90 chaperone/DNA topoisomerase II/histidine kinase"/>
    <property type="match status" value="1"/>
</dbReference>
<dbReference type="InterPro" id="IPR003661">
    <property type="entry name" value="HisK_dim/P_dom"/>
</dbReference>
<evidence type="ECO:0000256" key="2">
    <source>
        <dbReference type="ARBA" id="ARBA00012438"/>
    </source>
</evidence>
<keyword evidence="8" id="KW-0902">Two-component regulatory system</keyword>
<evidence type="ECO:0000259" key="12">
    <source>
        <dbReference type="PROSITE" id="PS50113"/>
    </source>
</evidence>
<accession>A0A514BST0</accession>
<dbReference type="Gene3D" id="1.10.287.130">
    <property type="match status" value="1"/>
</dbReference>
<dbReference type="InterPro" id="IPR000700">
    <property type="entry name" value="PAS-assoc_C"/>
</dbReference>
<keyword evidence="9" id="KW-0472">Membrane</keyword>
<evidence type="ECO:0000256" key="6">
    <source>
        <dbReference type="ARBA" id="ARBA00022777"/>
    </source>
</evidence>
<feature type="transmembrane region" description="Helical" evidence="9">
    <location>
        <begin position="34"/>
        <end position="51"/>
    </location>
</feature>
<evidence type="ECO:0000259" key="11">
    <source>
        <dbReference type="PROSITE" id="PS50112"/>
    </source>
</evidence>
<dbReference type="InterPro" id="IPR005467">
    <property type="entry name" value="His_kinase_dom"/>
</dbReference>